<sequence length="313" mass="36261">MDNIIDTLHTSAENLQDARETQNVYNNAGSYNKNFNKSRDDHTPVNDFNRKRKGDYSDKSDHGAKVARTNTYSNKDNYRAGNFSRKGNFFRKAAGSPKDFPAPRKKKCYRACSYWARKLRLLQNSFRSFETTRRSATDSQSETTKSISSASSFQNGNSPFNYESFKKGRPCSDFGFSRCIFAHSNSHRFLRLRFSRSQLPISSNAIRIKSAPRVFTNIMAVLAAYLRKLMIQIFIYLDDWLISNSDRTALENQMHFVLRLVQDLGLLVNQKKVKLNTNPTYRILGSHFQSRERDSNTNRDNISKYFGKKKAYY</sequence>
<proteinExistence type="predicted"/>
<dbReference type="PANTHER" id="PTHR33050">
    <property type="entry name" value="REVERSE TRANSCRIPTASE DOMAIN-CONTAINING PROTEIN"/>
    <property type="match status" value="1"/>
</dbReference>
<evidence type="ECO:0000259" key="2">
    <source>
        <dbReference type="Pfam" id="PF00078"/>
    </source>
</evidence>
<dbReference type="Gene3D" id="3.30.70.270">
    <property type="match status" value="1"/>
</dbReference>
<dbReference type="SUPFAM" id="SSF56672">
    <property type="entry name" value="DNA/RNA polymerases"/>
    <property type="match status" value="1"/>
</dbReference>
<dbReference type="PANTHER" id="PTHR33050:SF7">
    <property type="entry name" value="RIBONUCLEASE H"/>
    <property type="match status" value="1"/>
</dbReference>
<feature type="region of interest" description="Disordered" evidence="1">
    <location>
        <begin position="132"/>
        <end position="152"/>
    </location>
</feature>
<dbReference type="InterPro" id="IPR043128">
    <property type="entry name" value="Rev_trsase/Diguanyl_cyclase"/>
</dbReference>
<organism evidence="3 4">
    <name type="scientific">Mytilus coruscus</name>
    <name type="common">Sea mussel</name>
    <dbReference type="NCBI Taxonomy" id="42192"/>
    <lineage>
        <taxon>Eukaryota</taxon>
        <taxon>Metazoa</taxon>
        <taxon>Spiralia</taxon>
        <taxon>Lophotrochozoa</taxon>
        <taxon>Mollusca</taxon>
        <taxon>Bivalvia</taxon>
        <taxon>Autobranchia</taxon>
        <taxon>Pteriomorphia</taxon>
        <taxon>Mytilida</taxon>
        <taxon>Mytiloidea</taxon>
        <taxon>Mytilidae</taxon>
        <taxon>Mytilinae</taxon>
        <taxon>Mytilus</taxon>
    </lineage>
</organism>
<dbReference type="InterPro" id="IPR000477">
    <property type="entry name" value="RT_dom"/>
</dbReference>
<dbReference type="EMBL" id="CACVKT020009075">
    <property type="protein sequence ID" value="CAC5420195.1"/>
    <property type="molecule type" value="Genomic_DNA"/>
</dbReference>
<feature type="compositionally biased region" description="Low complexity" evidence="1">
    <location>
        <begin position="139"/>
        <end position="152"/>
    </location>
</feature>
<protein>
    <recommendedName>
        <fullName evidence="2">Reverse transcriptase domain-containing protein</fullName>
    </recommendedName>
</protein>
<dbReference type="InterPro" id="IPR043502">
    <property type="entry name" value="DNA/RNA_pol_sf"/>
</dbReference>
<feature type="domain" description="Reverse transcriptase" evidence="2">
    <location>
        <begin position="209"/>
        <end position="287"/>
    </location>
</feature>
<evidence type="ECO:0000256" key="1">
    <source>
        <dbReference type="SAM" id="MobiDB-lite"/>
    </source>
</evidence>
<dbReference type="InterPro" id="IPR052055">
    <property type="entry name" value="Hepadnavirus_pol/RT"/>
</dbReference>
<dbReference type="Pfam" id="PF00078">
    <property type="entry name" value="RVT_1"/>
    <property type="match status" value="1"/>
</dbReference>
<feature type="region of interest" description="Disordered" evidence="1">
    <location>
        <begin position="29"/>
        <end position="63"/>
    </location>
</feature>
<gene>
    <name evidence="3" type="ORF">MCOR_52445</name>
</gene>
<reference evidence="3 4" key="1">
    <citation type="submission" date="2020-06" db="EMBL/GenBank/DDBJ databases">
        <authorList>
            <person name="Li R."/>
            <person name="Bekaert M."/>
        </authorList>
    </citation>
    <scope>NUCLEOTIDE SEQUENCE [LARGE SCALE GENOMIC DNA]</scope>
    <source>
        <strain evidence="4">wild</strain>
    </source>
</reference>
<keyword evidence="4" id="KW-1185">Reference proteome</keyword>
<feature type="compositionally biased region" description="Basic and acidic residues" evidence="1">
    <location>
        <begin position="54"/>
        <end position="63"/>
    </location>
</feature>
<accession>A0A6J8EKU1</accession>
<evidence type="ECO:0000313" key="3">
    <source>
        <dbReference type="EMBL" id="CAC5420195.1"/>
    </source>
</evidence>
<dbReference type="Proteomes" id="UP000507470">
    <property type="component" value="Unassembled WGS sequence"/>
</dbReference>
<dbReference type="AlphaFoldDB" id="A0A6J8EKU1"/>
<name>A0A6J8EKU1_MYTCO</name>
<evidence type="ECO:0000313" key="4">
    <source>
        <dbReference type="Proteomes" id="UP000507470"/>
    </source>
</evidence>